<evidence type="ECO:0000313" key="2">
    <source>
        <dbReference type="EMBL" id="TID18717.1"/>
    </source>
</evidence>
<proteinExistence type="predicted"/>
<gene>
    <name evidence="2" type="ORF">E6O75_ATG05838</name>
</gene>
<accession>A0A4Z1NVQ3</accession>
<sequence>MPSLPVLPKPSRTMKTWREDVVRQIHSNPPKPANHEPESTVPSSNAQLQHDIAASVRSVHDFEAAWHLLAARKFRLVRSAVLEVVLLPIWVAANALSNMEKGVSVNATHVVMYIVGSTLKADLLRQPSVNDVVDPDWEVAIVVNLDVMGGFTGDGGGGDAQIDKERTGDDDEHNCFLHHGGVG</sequence>
<evidence type="ECO:0000313" key="3">
    <source>
        <dbReference type="Proteomes" id="UP000298493"/>
    </source>
</evidence>
<name>A0A4Z1NVQ3_9PEZI</name>
<reference evidence="2 3" key="1">
    <citation type="submission" date="2019-04" db="EMBL/GenBank/DDBJ databases">
        <title>High contiguity whole genome sequence and gene annotation resource for two Venturia nashicola isolates.</title>
        <authorList>
            <person name="Prokchorchik M."/>
            <person name="Won K."/>
            <person name="Lee Y."/>
            <person name="Choi E.D."/>
            <person name="Segonzac C."/>
            <person name="Sohn K.H."/>
        </authorList>
    </citation>
    <scope>NUCLEOTIDE SEQUENCE [LARGE SCALE GENOMIC DNA]</scope>
    <source>
        <strain evidence="2 3">PRI2</strain>
    </source>
</reference>
<evidence type="ECO:0000256" key="1">
    <source>
        <dbReference type="SAM" id="MobiDB-lite"/>
    </source>
</evidence>
<dbReference type="Proteomes" id="UP000298493">
    <property type="component" value="Unassembled WGS sequence"/>
</dbReference>
<keyword evidence="3" id="KW-1185">Reference proteome</keyword>
<comment type="caution">
    <text evidence="2">The sequence shown here is derived from an EMBL/GenBank/DDBJ whole genome shotgun (WGS) entry which is preliminary data.</text>
</comment>
<dbReference type="EMBL" id="SNSC02000013">
    <property type="protein sequence ID" value="TID18717.1"/>
    <property type="molecule type" value="Genomic_DNA"/>
</dbReference>
<dbReference type="AlphaFoldDB" id="A0A4Z1NVQ3"/>
<organism evidence="2 3">
    <name type="scientific">Venturia nashicola</name>
    <dbReference type="NCBI Taxonomy" id="86259"/>
    <lineage>
        <taxon>Eukaryota</taxon>
        <taxon>Fungi</taxon>
        <taxon>Dikarya</taxon>
        <taxon>Ascomycota</taxon>
        <taxon>Pezizomycotina</taxon>
        <taxon>Dothideomycetes</taxon>
        <taxon>Pleosporomycetidae</taxon>
        <taxon>Venturiales</taxon>
        <taxon>Venturiaceae</taxon>
        <taxon>Venturia</taxon>
    </lineage>
</organism>
<protein>
    <submittedName>
        <fullName evidence="2">Uncharacterized protein</fullName>
    </submittedName>
</protein>
<feature type="region of interest" description="Disordered" evidence="1">
    <location>
        <begin position="26"/>
        <end position="46"/>
    </location>
</feature>